<feature type="coiled-coil region" evidence="5">
    <location>
        <begin position="87"/>
        <end position="114"/>
    </location>
</feature>
<comment type="caution">
    <text evidence="9">The sequence shown here is derived from an EMBL/GenBank/DDBJ whole genome shotgun (WGS) entry which is preliminary data.</text>
</comment>
<dbReference type="SUPFAM" id="SSF58104">
    <property type="entry name" value="Methyl-accepting chemotaxis protein (MCP) signaling domain"/>
    <property type="match status" value="1"/>
</dbReference>
<dbReference type="OrthoDB" id="5441488at2"/>
<feature type="transmembrane region" description="Helical" evidence="6">
    <location>
        <begin position="195"/>
        <end position="213"/>
    </location>
</feature>
<dbReference type="GO" id="GO:0005886">
    <property type="term" value="C:plasma membrane"/>
    <property type="evidence" value="ECO:0007669"/>
    <property type="project" value="TreeGrafter"/>
</dbReference>
<dbReference type="InterPro" id="IPR024478">
    <property type="entry name" value="HlyB_4HB_MCP"/>
</dbReference>
<dbReference type="FunFam" id="1.10.287.950:FF:000001">
    <property type="entry name" value="Methyl-accepting chemotaxis sensory transducer"/>
    <property type="match status" value="1"/>
</dbReference>
<keyword evidence="10" id="KW-1185">Reference proteome</keyword>
<dbReference type="GO" id="GO:0006935">
    <property type="term" value="P:chemotaxis"/>
    <property type="evidence" value="ECO:0007669"/>
    <property type="project" value="TreeGrafter"/>
</dbReference>
<feature type="coiled-coil region" evidence="5">
    <location>
        <begin position="163"/>
        <end position="190"/>
    </location>
</feature>
<proteinExistence type="inferred from homology"/>
<protein>
    <submittedName>
        <fullName evidence="9">Chemotaxis protein</fullName>
    </submittedName>
</protein>
<dbReference type="InterPro" id="IPR047347">
    <property type="entry name" value="YvaQ-like_sensor"/>
</dbReference>
<feature type="transmembrane region" description="Helical" evidence="6">
    <location>
        <begin position="12"/>
        <end position="31"/>
    </location>
</feature>
<dbReference type="CDD" id="cd11386">
    <property type="entry name" value="MCP_signal"/>
    <property type="match status" value="1"/>
</dbReference>
<evidence type="ECO:0000256" key="6">
    <source>
        <dbReference type="SAM" id="Phobius"/>
    </source>
</evidence>
<dbReference type="GO" id="GO:0004888">
    <property type="term" value="F:transmembrane signaling receptor activity"/>
    <property type="evidence" value="ECO:0007669"/>
    <property type="project" value="TreeGrafter"/>
</dbReference>
<dbReference type="EMBL" id="LSTO01000001">
    <property type="protein sequence ID" value="OWW21514.1"/>
    <property type="molecule type" value="Genomic_DNA"/>
</dbReference>
<dbReference type="Gene3D" id="6.10.340.10">
    <property type="match status" value="1"/>
</dbReference>
<keyword evidence="5" id="KW-0175">Coiled coil</keyword>
<dbReference type="Pfam" id="PF00672">
    <property type="entry name" value="HAMP"/>
    <property type="match status" value="1"/>
</dbReference>
<dbReference type="PROSITE" id="PS50111">
    <property type="entry name" value="CHEMOTAXIS_TRANSDUC_2"/>
    <property type="match status" value="1"/>
</dbReference>
<evidence type="ECO:0000313" key="9">
    <source>
        <dbReference type="EMBL" id="OWW21514.1"/>
    </source>
</evidence>
<keyword evidence="6" id="KW-0472">Membrane</keyword>
<dbReference type="AlphaFoldDB" id="A0A254TFX2"/>
<evidence type="ECO:0000256" key="2">
    <source>
        <dbReference type="ARBA" id="ARBA00022481"/>
    </source>
</evidence>
<dbReference type="PANTHER" id="PTHR43531">
    <property type="entry name" value="PROTEIN ICFG"/>
    <property type="match status" value="1"/>
</dbReference>
<keyword evidence="2" id="KW-0488">Methylation</keyword>
<evidence type="ECO:0000259" key="7">
    <source>
        <dbReference type="PROSITE" id="PS50111"/>
    </source>
</evidence>
<feature type="domain" description="Methyl-accepting transducer" evidence="7">
    <location>
        <begin position="272"/>
        <end position="501"/>
    </location>
</feature>
<reference evidence="9 10" key="1">
    <citation type="submission" date="2016-02" db="EMBL/GenBank/DDBJ databases">
        <authorList>
            <person name="Wen L."/>
            <person name="He K."/>
            <person name="Yang H."/>
        </authorList>
    </citation>
    <scope>NUCLEOTIDE SEQUENCE [LARGE SCALE GENOMIC DNA]</scope>
    <source>
        <strain evidence="9 10">TSA40</strain>
    </source>
</reference>
<dbReference type="Gene3D" id="1.10.287.950">
    <property type="entry name" value="Methyl-accepting chemotaxis protein"/>
    <property type="match status" value="1"/>
</dbReference>
<evidence type="ECO:0000256" key="3">
    <source>
        <dbReference type="ARBA" id="ARBA00029447"/>
    </source>
</evidence>
<feature type="coiled-coil region" evidence="5">
    <location>
        <begin position="472"/>
        <end position="510"/>
    </location>
</feature>
<evidence type="ECO:0000313" key="10">
    <source>
        <dbReference type="Proteomes" id="UP000197535"/>
    </source>
</evidence>
<evidence type="ECO:0000259" key="8">
    <source>
        <dbReference type="PROSITE" id="PS50885"/>
    </source>
</evidence>
<dbReference type="SMART" id="SM00283">
    <property type="entry name" value="MA"/>
    <property type="match status" value="1"/>
</dbReference>
<dbReference type="InterPro" id="IPR004089">
    <property type="entry name" value="MCPsignal_dom"/>
</dbReference>
<dbReference type="PROSITE" id="PS50885">
    <property type="entry name" value="HAMP"/>
    <property type="match status" value="1"/>
</dbReference>
<comment type="subcellular location">
    <subcellularLocation>
        <location evidence="1">Membrane</location>
    </subcellularLocation>
</comment>
<comment type="similarity">
    <text evidence="3">Belongs to the methyl-accepting chemotaxis (MCP) protein family.</text>
</comment>
<keyword evidence="6" id="KW-1133">Transmembrane helix</keyword>
<keyword evidence="4" id="KW-0807">Transducer</keyword>
<accession>A0A254TFX2</accession>
<dbReference type="GO" id="GO:0007165">
    <property type="term" value="P:signal transduction"/>
    <property type="evidence" value="ECO:0007669"/>
    <property type="project" value="UniProtKB-KW"/>
</dbReference>
<dbReference type="PANTHER" id="PTHR43531:SF14">
    <property type="entry name" value="METHYL-ACCEPTING CHEMOTAXIS PROTEIN I-RELATED"/>
    <property type="match status" value="1"/>
</dbReference>
<dbReference type="InterPro" id="IPR003660">
    <property type="entry name" value="HAMP_dom"/>
</dbReference>
<sequence>MKISNLTIGARLAAAFALVLAMLTLATLLALSRMSHIQDDLHLIGDNNMQAKLAATMRFTVADRMIALRNIALLGEDAERRPEVERIKTQAARYTEAERQLAAMSSNLRATTEEKAVLQKLREVEAAIQPLIDKAAELGLAGKAGEATHTLIREVRPLQQKWIAALTELIEQEERLNKAATRDAEDAYAAARAQMIAFGAAAVLLGMGCAWWITRSITGPLGQAVRIAQTVAAGDLTSKVEIDGRDETAKLLRALDDMNRSLGRIVSEVRKGADTIASASAQIAGGNLDLSSRTEQQAGSLEETASSMEEMTSTVKQNADNARQANQLATNATDVALRGGAVVAQVVETMGAINASAKRIVDIISVIDGIAFQTNILALNAAVEAARAGEQGRGFAVVAEEVRNLAQRSAAAAKEINVLISDSVEKVEAGTRLVDQAGATMEDIVASVKHVTGIMGEITSASEEQTAGIAQINQAISHMDEVTQQNASLVEEAASAAEALQEQAGALKDAVSVFRLDPSFAESTISVSVEAPLQLYQVRAPAAPARTRTLKAVNAGGWEEF</sequence>
<organism evidence="9 10">
    <name type="scientific">Noviherbaspirillum denitrificans</name>
    <dbReference type="NCBI Taxonomy" id="1968433"/>
    <lineage>
        <taxon>Bacteria</taxon>
        <taxon>Pseudomonadati</taxon>
        <taxon>Pseudomonadota</taxon>
        <taxon>Betaproteobacteria</taxon>
        <taxon>Burkholderiales</taxon>
        <taxon>Oxalobacteraceae</taxon>
        <taxon>Noviherbaspirillum</taxon>
    </lineage>
</organism>
<name>A0A254TFX2_9BURK</name>
<evidence type="ECO:0000256" key="1">
    <source>
        <dbReference type="ARBA" id="ARBA00004370"/>
    </source>
</evidence>
<evidence type="ECO:0000256" key="5">
    <source>
        <dbReference type="SAM" id="Coils"/>
    </source>
</evidence>
<dbReference type="RefSeq" id="WP_088708366.1">
    <property type="nucleotide sequence ID" value="NZ_LSTO01000001.1"/>
</dbReference>
<dbReference type="SMART" id="SM00304">
    <property type="entry name" value="HAMP"/>
    <property type="match status" value="1"/>
</dbReference>
<dbReference type="Pfam" id="PF12729">
    <property type="entry name" value="4HB_MCP_1"/>
    <property type="match status" value="1"/>
</dbReference>
<dbReference type="InterPro" id="IPR051310">
    <property type="entry name" value="MCP_chemotaxis"/>
</dbReference>
<gene>
    <name evidence="9" type="ORF">AYR66_20500</name>
</gene>
<dbReference type="CDD" id="cd19411">
    <property type="entry name" value="MCP2201-like_sensor"/>
    <property type="match status" value="1"/>
</dbReference>
<dbReference type="Pfam" id="PF00015">
    <property type="entry name" value="MCPsignal"/>
    <property type="match status" value="1"/>
</dbReference>
<dbReference type="CDD" id="cd06225">
    <property type="entry name" value="HAMP"/>
    <property type="match status" value="1"/>
</dbReference>
<evidence type="ECO:0000256" key="4">
    <source>
        <dbReference type="PROSITE-ProRule" id="PRU00284"/>
    </source>
</evidence>
<feature type="domain" description="HAMP" evidence="8">
    <location>
        <begin position="215"/>
        <end position="267"/>
    </location>
</feature>
<dbReference type="Proteomes" id="UP000197535">
    <property type="component" value="Unassembled WGS sequence"/>
</dbReference>
<keyword evidence="6" id="KW-0812">Transmembrane</keyword>